<organism evidence="3 4">
    <name type="scientific">Legionella lansingensis</name>
    <dbReference type="NCBI Taxonomy" id="45067"/>
    <lineage>
        <taxon>Bacteria</taxon>
        <taxon>Pseudomonadati</taxon>
        <taxon>Pseudomonadota</taxon>
        <taxon>Gammaproteobacteria</taxon>
        <taxon>Legionellales</taxon>
        <taxon>Legionellaceae</taxon>
        <taxon>Legionella</taxon>
    </lineage>
</organism>
<dbReference type="PANTHER" id="PTHR42852:SF18">
    <property type="entry name" value="CHROMOSOME UNDETERMINED SCAFFOLD_47, WHOLE GENOME SHOTGUN SEQUENCE"/>
    <property type="match status" value="1"/>
</dbReference>
<dbReference type="InterPro" id="IPR036249">
    <property type="entry name" value="Thioredoxin-like_sf"/>
</dbReference>
<dbReference type="RefSeq" id="WP_028372504.1">
    <property type="nucleotide sequence ID" value="NZ_CAAAJD010000004.1"/>
</dbReference>
<dbReference type="GO" id="GO:0016491">
    <property type="term" value="F:oxidoreductase activity"/>
    <property type="evidence" value="ECO:0007669"/>
    <property type="project" value="InterPro"/>
</dbReference>
<keyword evidence="4" id="KW-1185">Reference proteome</keyword>
<evidence type="ECO:0000259" key="2">
    <source>
        <dbReference type="PROSITE" id="PS51352"/>
    </source>
</evidence>
<dbReference type="EMBL" id="LNYI01000057">
    <property type="protein sequence ID" value="KTD18796.1"/>
    <property type="molecule type" value="Genomic_DNA"/>
</dbReference>
<gene>
    <name evidence="3" type="ORF">Llan_2399</name>
</gene>
<evidence type="ECO:0000313" key="3">
    <source>
        <dbReference type="EMBL" id="KTD18796.1"/>
    </source>
</evidence>
<dbReference type="Pfam" id="PF00578">
    <property type="entry name" value="AhpC-TSA"/>
    <property type="match status" value="1"/>
</dbReference>
<evidence type="ECO:0000256" key="1">
    <source>
        <dbReference type="SAM" id="SignalP"/>
    </source>
</evidence>
<dbReference type="GO" id="GO:0016209">
    <property type="term" value="F:antioxidant activity"/>
    <property type="evidence" value="ECO:0007669"/>
    <property type="project" value="InterPro"/>
</dbReference>
<proteinExistence type="predicted"/>
<keyword evidence="1" id="KW-0732">Signal</keyword>
<name>A0A0W0VF72_9GAMM</name>
<protein>
    <submittedName>
        <fullName evidence="3">Thiol-disulfide oxidoreductase</fullName>
    </submittedName>
</protein>
<dbReference type="PANTHER" id="PTHR42852">
    <property type="entry name" value="THIOL:DISULFIDE INTERCHANGE PROTEIN DSBE"/>
    <property type="match status" value="1"/>
</dbReference>
<dbReference type="InterPro" id="IPR050553">
    <property type="entry name" value="Thioredoxin_ResA/DsbE_sf"/>
</dbReference>
<dbReference type="PROSITE" id="PS51352">
    <property type="entry name" value="THIOREDOXIN_2"/>
    <property type="match status" value="1"/>
</dbReference>
<feature type="signal peptide" evidence="1">
    <location>
        <begin position="1"/>
        <end position="22"/>
    </location>
</feature>
<dbReference type="OrthoDB" id="9796554at2"/>
<dbReference type="Proteomes" id="UP000054869">
    <property type="component" value="Unassembled WGS sequence"/>
</dbReference>
<reference evidence="3 4" key="1">
    <citation type="submission" date="2015-11" db="EMBL/GenBank/DDBJ databases">
        <title>Genomic analysis of 38 Legionella species identifies large and diverse effector repertoires.</title>
        <authorList>
            <person name="Burstein D."/>
            <person name="Amaro F."/>
            <person name="Zusman T."/>
            <person name="Lifshitz Z."/>
            <person name="Cohen O."/>
            <person name="Gilbert J.A."/>
            <person name="Pupko T."/>
            <person name="Shuman H.A."/>
            <person name="Segal G."/>
        </authorList>
    </citation>
    <scope>NUCLEOTIDE SEQUENCE [LARGE SCALE GENOMIC DNA]</scope>
    <source>
        <strain evidence="3 4">ATCC 49751</strain>
    </source>
</reference>
<dbReference type="SUPFAM" id="SSF52833">
    <property type="entry name" value="Thioredoxin-like"/>
    <property type="match status" value="1"/>
</dbReference>
<dbReference type="InterPro" id="IPR013766">
    <property type="entry name" value="Thioredoxin_domain"/>
</dbReference>
<dbReference type="Gene3D" id="3.40.30.10">
    <property type="entry name" value="Glutaredoxin"/>
    <property type="match status" value="1"/>
</dbReference>
<feature type="domain" description="Thioredoxin" evidence="2">
    <location>
        <begin position="16"/>
        <end position="153"/>
    </location>
</feature>
<accession>A0A0W0VF72</accession>
<evidence type="ECO:0000313" key="4">
    <source>
        <dbReference type="Proteomes" id="UP000054869"/>
    </source>
</evidence>
<sequence length="153" mass="17709">MLRLKALIVVFLCLFFSSYIQASNVLLTTIRGQQIPFSSLKGKWVFINYWASWCQPCIDEINELNRFYRQQKHKVALFAVNYDMLPRAQQMQLIKKYNIRYPSLQNNPARQLRLGNIPGVPATFVFNPKGELIQTLFGPQTLLSLNEAMIHAS</sequence>
<dbReference type="AlphaFoldDB" id="A0A0W0VF72"/>
<comment type="caution">
    <text evidence="3">The sequence shown here is derived from an EMBL/GenBank/DDBJ whole genome shotgun (WGS) entry which is preliminary data.</text>
</comment>
<dbReference type="CDD" id="cd02966">
    <property type="entry name" value="TlpA_like_family"/>
    <property type="match status" value="1"/>
</dbReference>
<dbReference type="STRING" id="45067.Llan_2399"/>
<feature type="chain" id="PRO_5006914732" evidence="1">
    <location>
        <begin position="23"/>
        <end position="153"/>
    </location>
</feature>
<dbReference type="PATRIC" id="fig|45067.4.peg.2519"/>
<dbReference type="InterPro" id="IPR000866">
    <property type="entry name" value="AhpC/TSA"/>
</dbReference>
<dbReference type="eggNOG" id="COG0526">
    <property type="taxonomic scope" value="Bacteria"/>
</dbReference>